<dbReference type="AlphaFoldDB" id="A0A5A7Q2Q4"/>
<accession>A0A5A7Q2Q4</accession>
<reference evidence="2" key="1">
    <citation type="journal article" date="2019" name="Curr. Biol.">
        <title>Genome Sequence of Striga asiatica Provides Insight into the Evolution of Plant Parasitism.</title>
        <authorList>
            <person name="Yoshida S."/>
            <person name="Kim S."/>
            <person name="Wafula E.K."/>
            <person name="Tanskanen J."/>
            <person name="Kim Y.M."/>
            <person name="Honaas L."/>
            <person name="Yang Z."/>
            <person name="Spallek T."/>
            <person name="Conn C.E."/>
            <person name="Ichihashi Y."/>
            <person name="Cheong K."/>
            <person name="Cui S."/>
            <person name="Der J.P."/>
            <person name="Gundlach H."/>
            <person name="Jiao Y."/>
            <person name="Hori C."/>
            <person name="Ishida J.K."/>
            <person name="Kasahara H."/>
            <person name="Kiba T."/>
            <person name="Kim M.S."/>
            <person name="Koo N."/>
            <person name="Laohavisit A."/>
            <person name="Lee Y.H."/>
            <person name="Lumba S."/>
            <person name="McCourt P."/>
            <person name="Mortimer J.C."/>
            <person name="Mutuku J.M."/>
            <person name="Nomura T."/>
            <person name="Sasaki-Sekimoto Y."/>
            <person name="Seto Y."/>
            <person name="Wang Y."/>
            <person name="Wakatake T."/>
            <person name="Sakakibara H."/>
            <person name="Demura T."/>
            <person name="Yamaguchi S."/>
            <person name="Yoneyama K."/>
            <person name="Manabe R.I."/>
            <person name="Nelson D.C."/>
            <person name="Schulman A.H."/>
            <person name="Timko M.P."/>
            <person name="dePamphilis C.W."/>
            <person name="Choi D."/>
            <person name="Shirasu K."/>
        </authorList>
    </citation>
    <scope>NUCLEOTIDE SEQUENCE [LARGE SCALE GENOMIC DNA]</scope>
    <source>
        <strain evidence="2">cv. UVA1</strain>
    </source>
</reference>
<dbReference type="EMBL" id="BKCP01005628">
    <property type="protein sequence ID" value="GER39400.1"/>
    <property type="molecule type" value="Genomic_DNA"/>
</dbReference>
<sequence>MVLKDKYRTFKFLIECVDIVFDIHAKTIYLDEDDREEAFEFWPLAHHYCNNPEPLWETLKIIFEPLWLYSYPGEDLARARRNSRKLDHLLRDFQAEERRMAARRRRGN</sequence>
<dbReference type="Proteomes" id="UP000325081">
    <property type="component" value="Unassembled WGS sequence"/>
</dbReference>
<evidence type="ECO:0000313" key="1">
    <source>
        <dbReference type="EMBL" id="GER39400.1"/>
    </source>
</evidence>
<organism evidence="1 2">
    <name type="scientific">Striga asiatica</name>
    <name type="common">Asiatic witchweed</name>
    <name type="synonym">Buchnera asiatica</name>
    <dbReference type="NCBI Taxonomy" id="4170"/>
    <lineage>
        <taxon>Eukaryota</taxon>
        <taxon>Viridiplantae</taxon>
        <taxon>Streptophyta</taxon>
        <taxon>Embryophyta</taxon>
        <taxon>Tracheophyta</taxon>
        <taxon>Spermatophyta</taxon>
        <taxon>Magnoliopsida</taxon>
        <taxon>eudicotyledons</taxon>
        <taxon>Gunneridae</taxon>
        <taxon>Pentapetalae</taxon>
        <taxon>asterids</taxon>
        <taxon>lamiids</taxon>
        <taxon>Lamiales</taxon>
        <taxon>Orobanchaceae</taxon>
        <taxon>Buchnereae</taxon>
        <taxon>Striga</taxon>
    </lineage>
</organism>
<keyword evidence="2" id="KW-1185">Reference proteome</keyword>
<comment type="caution">
    <text evidence="1">The sequence shown here is derived from an EMBL/GenBank/DDBJ whole genome shotgun (WGS) entry which is preliminary data.</text>
</comment>
<gene>
    <name evidence="1" type="ORF">STAS_16015</name>
</gene>
<evidence type="ECO:0000313" key="2">
    <source>
        <dbReference type="Proteomes" id="UP000325081"/>
    </source>
</evidence>
<proteinExistence type="predicted"/>
<name>A0A5A7Q2Q4_STRAF</name>
<keyword evidence="1" id="KW-0449">Lipoprotein</keyword>
<protein>
    <submittedName>
        <fullName evidence="1">Possible periplasmic iron (Fe) transportlipoprotein</fullName>
    </submittedName>
</protein>